<name>A0A4U6CPF2_9BACT</name>
<keyword evidence="2" id="KW-0472">Membrane</keyword>
<keyword evidence="2" id="KW-0812">Transmembrane</keyword>
<evidence type="ECO:0000313" key="4">
    <source>
        <dbReference type="Proteomes" id="UP000304900"/>
    </source>
</evidence>
<dbReference type="Proteomes" id="UP000304900">
    <property type="component" value="Unassembled WGS sequence"/>
</dbReference>
<evidence type="ECO:0000313" key="3">
    <source>
        <dbReference type="EMBL" id="TKT86006.1"/>
    </source>
</evidence>
<feature type="transmembrane region" description="Helical" evidence="2">
    <location>
        <begin position="12"/>
        <end position="31"/>
    </location>
</feature>
<reference evidence="3 4" key="1">
    <citation type="submission" date="2019-05" db="EMBL/GenBank/DDBJ databases">
        <title>Dyadobacter AR-3-8 sp. nov., isolated from arctic soil.</title>
        <authorList>
            <person name="Chaudhary D.K."/>
        </authorList>
    </citation>
    <scope>NUCLEOTIDE SEQUENCE [LARGE SCALE GENOMIC DNA]</scope>
    <source>
        <strain evidence="3 4">AR-3-8</strain>
    </source>
</reference>
<comment type="caution">
    <text evidence="3">The sequence shown here is derived from an EMBL/GenBank/DDBJ whole genome shotgun (WGS) entry which is preliminary data.</text>
</comment>
<gene>
    <name evidence="3" type="ORF">FDK13_32935</name>
</gene>
<dbReference type="OrthoDB" id="949965at2"/>
<sequence length="175" mass="19721">MFTSNPWGDYVTILAPLIAGYYLFIGLRFYGRDLKAKIARKRIDSASGPRPQQGLDVPDPPIPSSLSAEQGETVVSSLEDNDKSDQKPAAWQNEELFDQVERLAAHLKEAIEEAHEKEYGKQDFILLLQMTLKEYPALQGAPFQTAINNLIETECAKYGSIHLREEDKVVIWKQG</sequence>
<organism evidence="3 4">
    <name type="scientific">Dyadobacter frigoris</name>
    <dbReference type="NCBI Taxonomy" id="2576211"/>
    <lineage>
        <taxon>Bacteria</taxon>
        <taxon>Pseudomonadati</taxon>
        <taxon>Bacteroidota</taxon>
        <taxon>Cytophagia</taxon>
        <taxon>Cytophagales</taxon>
        <taxon>Spirosomataceae</taxon>
        <taxon>Dyadobacter</taxon>
    </lineage>
</organism>
<keyword evidence="4" id="KW-1185">Reference proteome</keyword>
<keyword evidence="2" id="KW-1133">Transmembrane helix</keyword>
<evidence type="ECO:0000256" key="1">
    <source>
        <dbReference type="SAM" id="MobiDB-lite"/>
    </source>
</evidence>
<protein>
    <submittedName>
        <fullName evidence="3">Uncharacterized protein</fullName>
    </submittedName>
</protein>
<dbReference type="EMBL" id="SZVO01000026">
    <property type="protein sequence ID" value="TKT86006.1"/>
    <property type="molecule type" value="Genomic_DNA"/>
</dbReference>
<evidence type="ECO:0000256" key="2">
    <source>
        <dbReference type="SAM" id="Phobius"/>
    </source>
</evidence>
<proteinExistence type="predicted"/>
<dbReference type="RefSeq" id="WP_137344280.1">
    <property type="nucleotide sequence ID" value="NZ_SZVO01000026.1"/>
</dbReference>
<feature type="compositionally biased region" description="Polar residues" evidence="1">
    <location>
        <begin position="64"/>
        <end position="78"/>
    </location>
</feature>
<feature type="region of interest" description="Disordered" evidence="1">
    <location>
        <begin position="45"/>
        <end position="89"/>
    </location>
</feature>
<accession>A0A4U6CPF2</accession>
<dbReference type="AlphaFoldDB" id="A0A4U6CPF2"/>